<evidence type="ECO:0000313" key="9">
    <source>
        <dbReference type="WBParaSite" id="Hba_08226"/>
    </source>
</evidence>
<dbReference type="AlphaFoldDB" id="A0A1I7WSR8"/>
<evidence type="ECO:0000313" key="8">
    <source>
        <dbReference type="Proteomes" id="UP000095283"/>
    </source>
</evidence>
<dbReference type="GO" id="GO:0005524">
    <property type="term" value="F:ATP binding"/>
    <property type="evidence" value="ECO:0007669"/>
    <property type="project" value="UniProtKB-KW"/>
</dbReference>
<keyword evidence="3" id="KW-0418">Kinase</keyword>
<dbReference type="GO" id="GO:0004708">
    <property type="term" value="F:MAP kinase kinase activity"/>
    <property type="evidence" value="ECO:0007669"/>
    <property type="project" value="UniProtKB-EC"/>
</dbReference>
<keyword evidence="8" id="KW-1185">Reference proteome</keyword>
<comment type="similarity">
    <text evidence="5">Belongs to the protein kinase superfamily. STE Ser/Thr protein kinase family. MAP kinase kinase subfamily.</text>
</comment>
<accession>A0A1I7WSR8</accession>
<dbReference type="InterPro" id="IPR000719">
    <property type="entry name" value="Prot_kinase_dom"/>
</dbReference>
<dbReference type="EC" id="2.7.12.2" evidence="6"/>
<sequence>MWANSDYDIRSDVWSLGITLVELATGKFPYPGHEFLILSAIMKEPSPRLNEQVNG</sequence>
<name>A0A1I7WSR8_HETBA</name>
<evidence type="ECO:0000256" key="5">
    <source>
        <dbReference type="ARBA" id="ARBA00038035"/>
    </source>
</evidence>
<reference evidence="9" key="1">
    <citation type="submission" date="2016-11" db="UniProtKB">
        <authorList>
            <consortium name="WormBaseParasite"/>
        </authorList>
    </citation>
    <scope>IDENTIFICATION</scope>
</reference>
<dbReference type="Gene3D" id="1.10.510.10">
    <property type="entry name" value="Transferase(Phosphotransferase) domain 1"/>
    <property type="match status" value="1"/>
</dbReference>
<evidence type="ECO:0000256" key="4">
    <source>
        <dbReference type="ARBA" id="ARBA00022840"/>
    </source>
</evidence>
<organism evidence="8 9">
    <name type="scientific">Heterorhabditis bacteriophora</name>
    <name type="common">Entomopathogenic nematode worm</name>
    <dbReference type="NCBI Taxonomy" id="37862"/>
    <lineage>
        <taxon>Eukaryota</taxon>
        <taxon>Metazoa</taxon>
        <taxon>Ecdysozoa</taxon>
        <taxon>Nematoda</taxon>
        <taxon>Chromadorea</taxon>
        <taxon>Rhabditida</taxon>
        <taxon>Rhabditina</taxon>
        <taxon>Rhabditomorpha</taxon>
        <taxon>Strongyloidea</taxon>
        <taxon>Heterorhabditidae</taxon>
        <taxon>Heterorhabditis</taxon>
    </lineage>
</organism>
<keyword evidence="4" id="KW-0067">ATP-binding</keyword>
<dbReference type="Pfam" id="PF07714">
    <property type="entry name" value="PK_Tyr_Ser-Thr"/>
    <property type="match status" value="1"/>
</dbReference>
<evidence type="ECO:0000256" key="1">
    <source>
        <dbReference type="ARBA" id="ARBA00022679"/>
    </source>
</evidence>
<keyword evidence="1" id="KW-0808">Transferase</keyword>
<evidence type="ECO:0000259" key="7">
    <source>
        <dbReference type="PROSITE" id="PS50011"/>
    </source>
</evidence>
<proteinExistence type="inferred from homology"/>
<evidence type="ECO:0000256" key="6">
    <source>
        <dbReference type="ARBA" id="ARBA00038999"/>
    </source>
</evidence>
<dbReference type="PANTHER" id="PTHR48013">
    <property type="entry name" value="DUAL SPECIFICITY MITOGEN-ACTIVATED PROTEIN KINASE KINASE 5-RELATED"/>
    <property type="match status" value="1"/>
</dbReference>
<dbReference type="WBParaSite" id="Hba_08226">
    <property type="protein sequence ID" value="Hba_08226"/>
    <property type="gene ID" value="Hba_08226"/>
</dbReference>
<dbReference type="InterPro" id="IPR011009">
    <property type="entry name" value="Kinase-like_dom_sf"/>
</dbReference>
<keyword evidence="2" id="KW-0547">Nucleotide-binding</keyword>
<dbReference type="Proteomes" id="UP000095283">
    <property type="component" value="Unplaced"/>
</dbReference>
<evidence type="ECO:0000256" key="2">
    <source>
        <dbReference type="ARBA" id="ARBA00022741"/>
    </source>
</evidence>
<dbReference type="SUPFAM" id="SSF56112">
    <property type="entry name" value="Protein kinase-like (PK-like)"/>
    <property type="match status" value="1"/>
</dbReference>
<dbReference type="PROSITE" id="PS50011">
    <property type="entry name" value="PROTEIN_KINASE_DOM"/>
    <property type="match status" value="1"/>
</dbReference>
<protein>
    <recommendedName>
        <fullName evidence="6">mitogen-activated protein kinase kinase</fullName>
        <ecNumber evidence="6">2.7.12.2</ecNumber>
    </recommendedName>
</protein>
<dbReference type="InterPro" id="IPR001245">
    <property type="entry name" value="Ser-Thr/Tyr_kinase_cat_dom"/>
</dbReference>
<dbReference type="PANTHER" id="PTHR48013:SF15">
    <property type="entry name" value="DUAL SPECIFICITY MITOGEN-ACTIVATED PROTEIN KINASE KINASE 4"/>
    <property type="match status" value="1"/>
</dbReference>
<feature type="domain" description="Protein kinase" evidence="7">
    <location>
        <begin position="1"/>
        <end position="55"/>
    </location>
</feature>
<evidence type="ECO:0000256" key="3">
    <source>
        <dbReference type="ARBA" id="ARBA00022777"/>
    </source>
</evidence>